<keyword evidence="9" id="KW-0547">Nucleotide-binding</keyword>
<dbReference type="Gene3D" id="2.60.120.200">
    <property type="match status" value="1"/>
</dbReference>
<evidence type="ECO:0000256" key="7">
    <source>
        <dbReference type="ARBA" id="ARBA00022729"/>
    </source>
</evidence>
<dbReference type="PROSITE" id="PS00108">
    <property type="entry name" value="PROTEIN_KINASE_ST"/>
    <property type="match status" value="1"/>
</dbReference>
<reference evidence="18 19" key="1">
    <citation type="submission" date="2024-04" db="EMBL/GenBank/DDBJ databases">
        <authorList>
            <person name="Fracassetti M."/>
        </authorList>
    </citation>
    <scope>NUCLEOTIDE SEQUENCE [LARGE SCALE GENOMIC DNA]</scope>
</reference>
<evidence type="ECO:0000256" key="11">
    <source>
        <dbReference type="ARBA" id="ARBA00022989"/>
    </source>
</evidence>
<dbReference type="GO" id="GO:0004672">
    <property type="term" value="F:protein kinase activity"/>
    <property type="evidence" value="ECO:0007669"/>
    <property type="project" value="InterPro"/>
</dbReference>
<keyword evidence="7" id="KW-0732">Signal</keyword>
<name>A0AAV2EBT7_9ROSI</name>
<feature type="transmembrane region" description="Helical" evidence="16">
    <location>
        <begin position="98"/>
        <end position="120"/>
    </location>
</feature>
<feature type="domain" description="Protein kinase" evidence="17">
    <location>
        <begin position="184"/>
        <end position="466"/>
    </location>
</feature>
<evidence type="ECO:0000256" key="13">
    <source>
        <dbReference type="ARBA" id="ARBA00023170"/>
    </source>
</evidence>
<dbReference type="InterPro" id="IPR013320">
    <property type="entry name" value="ConA-like_dom_sf"/>
</dbReference>
<protein>
    <recommendedName>
        <fullName evidence="17">Protein kinase domain-containing protein</fullName>
    </recommendedName>
</protein>
<evidence type="ECO:0000256" key="10">
    <source>
        <dbReference type="ARBA" id="ARBA00022840"/>
    </source>
</evidence>
<evidence type="ECO:0000313" key="19">
    <source>
        <dbReference type="Proteomes" id="UP001497516"/>
    </source>
</evidence>
<comment type="similarity">
    <text evidence="4">In the C-terminal section; belongs to the protein kinase superfamily. Ser/Thr protein kinase family.</text>
</comment>
<keyword evidence="19" id="KW-1185">Reference proteome</keyword>
<keyword evidence="5" id="KW-1003">Cell membrane</keyword>
<evidence type="ECO:0000256" key="6">
    <source>
        <dbReference type="ARBA" id="ARBA00022692"/>
    </source>
</evidence>
<sequence>MCARISYNKDAKTLCASWFSSRDDNDQFEFEDTLCYGVDLTNYLPEHVVFGFSSSTAWRSHSHNIRSWSFSSSDLVTARPNTTVSSGIRKGRSDGKNVHLIVGLSIGMFLAGLALAAALFRVYRLVCWRQNEDQKPSAECQLLNSTMRGGREGQDSTKAGRGSAEQSPPLVRYISPERVRPAANNFNELLGRGGFGEVYKRELDGKAVAVKRLFQVVAAGGGRGNLEGYMAELAVLLQLRHRNLVELLGWSCDNSGHLYLVYEYMENGSLDSHLFSKGPGQQPLTWEIRFRIAKDLGLGLIHLHGGRTACVLHRDIKPANVLLDSDFTAKLSDFGLARVVGHNDPSQSLYYGTHGYLAPECLQTRKSTKRSDIYSFGVVVLQIVSGKPAYVAINDSTQRRHIVEWAWGLYGEGRDQDVVDPKLNGVFVEEQVRLLLQVALHCAHPNPSSRPLMKVVMEVLNGSGRLPSPPPLQYPTNRSSQAGLLPWLSRILEESPTVSSLQQQPVSSSGVVPPPHDQIDSFDQPVPLPCVVRAQPAASRLYRTV</sequence>
<evidence type="ECO:0000256" key="8">
    <source>
        <dbReference type="ARBA" id="ARBA00022734"/>
    </source>
</evidence>
<evidence type="ECO:0000256" key="9">
    <source>
        <dbReference type="ARBA" id="ARBA00022741"/>
    </source>
</evidence>
<evidence type="ECO:0000313" key="18">
    <source>
        <dbReference type="EMBL" id="CAL1383247.1"/>
    </source>
</evidence>
<dbReference type="SUPFAM" id="SSF49899">
    <property type="entry name" value="Concanavalin A-like lectins/glucanases"/>
    <property type="match status" value="1"/>
</dbReference>
<keyword evidence="14" id="KW-0325">Glycoprotein</keyword>
<dbReference type="InterPro" id="IPR000719">
    <property type="entry name" value="Prot_kinase_dom"/>
</dbReference>
<dbReference type="AlphaFoldDB" id="A0AAV2EBT7"/>
<dbReference type="PROSITE" id="PS50011">
    <property type="entry name" value="PROTEIN_KINASE_DOM"/>
    <property type="match status" value="1"/>
</dbReference>
<dbReference type="PANTHER" id="PTHR27007">
    <property type="match status" value="1"/>
</dbReference>
<dbReference type="Gene3D" id="1.10.510.10">
    <property type="entry name" value="Transferase(Phosphotransferase) domain 1"/>
    <property type="match status" value="1"/>
</dbReference>
<dbReference type="SUPFAM" id="SSF56112">
    <property type="entry name" value="Protein kinase-like (PK-like)"/>
    <property type="match status" value="1"/>
</dbReference>
<evidence type="ECO:0000256" key="16">
    <source>
        <dbReference type="SAM" id="Phobius"/>
    </source>
</evidence>
<dbReference type="Gene3D" id="3.30.200.20">
    <property type="entry name" value="Phosphorylase Kinase, domain 1"/>
    <property type="match status" value="1"/>
</dbReference>
<feature type="region of interest" description="Disordered" evidence="15">
    <location>
        <begin position="146"/>
        <end position="167"/>
    </location>
</feature>
<dbReference type="GO" id="GO:0002229">
    <property type="term" value="P:defense response to oomycetes"/>
    <property type="evidence" value="ECO:0007669"/>
    <property type="project" value="UniProtKB-ARBA"/>
</dbReference>
<dbReference type="InterPro" id="IPR001220">
    <property type="entry name" value="Legume_lectin_dom"/>
</dbReference>
<evidence type="ECO:0000259" key="17">
    <source>
        <dbReference type="PROSITE" id="PS50011"/>
    </source>
</evidence>
<gene>
    <name evidence="18" type="ORF">LTRI10_LOCUS24532</name>
</gene>
<comment type="similarity">
    <text evidence="3">In the N-terminal section; belongs to the leguminous lectin family.</text>
</comment>
<dbReference type="CDD" id="cd14066">
    <property type="entry name" value="STKc_IRAK"/>
    <property type="match status" value="1"/>
</dbReference>
<comment type="subcellular location">
    <subcellularLocation>
        <location evidence="1">Cell membrane</location>
        <topology evidence="1">Single-pass type I membrane protein</topology>
    </subcellularLocation>
</comment>
<dbReference type="SMART" id="SM00220">
    <property type="entry name" value="S_TKc"/>
    <property type="match status" value="1"/>
</dbReference>
<keyword evidence="8" id="KW-0430">Lectin</keyword>
<evidence type="ECO:0000256" key="4">
    <source>
        <dbReference type="ARBA" id="ARBA00010217"/>
    </source>
</evidence>
<dbReference type="InterPro" id="IPR008271">
    <property type="entry name" value="Ser/Thr_kinase_AS"/>
</dbReference>
<accession>A0AAV2EBT7</accession>
<keyword evidence="12 16" id="KW-0472">Membrane</keyword>
<evidence type="ECO:0000256" key="1">
    <source>
        <dbReference type="ARBA" id="ARBA00004251"/>
    </source>
</evidence>
<evidence type="ECO:0000256" key="2">
    <source>
        <dbReference type="ARBA" id="ARBA00007606"/>
    </source>
</evidence>
<dbReference type="GO" id="GO:0005886">
    <property type="term" value="C:plasma membrane"/>
    <property type="evidence" value="ECO:0007669"/>
    <property type="project" value="UniProtKB-SubCell"/>
</dbReference>
<organism evidence="18 19">
    <name type="scientific">Linum trigynum</name>
    <dbReference type="NCBI Taxonomy" id="586398"/>
    <lineage>
        <taxon>Eukaryota</taxon>
        <taxon>Viridiplantae</taxon>
        <taxon>Streptophyta</taxon>
        <taxon>Embryophyta</taxon>
        <taxon>Tracheophyta</taxon>
        <taxon>Spermatophyta</taxon>
        <taxon>Magnoliopsida</taxon>
        <taxon>eudicotyledons</taxon>
        <taxon>Gunneridae</taxon>
        <taxon>Pentapetalae</taxon>
        <taxon>rosids</taxon>
        <taxon>fabids</taxon>
        <taxon>Malpighiales</taxon>
        <taxon>Linaceae</taxon>
        <taxon>Linum</taxon>
    </lineage>
</organism>
<dbReference type="FunFam" id="1.10.510.10:FF:000240">
    <property type="entry name" value="Lectin-domain containing receptor kinase A4.3"/>
    <property type="match status" value="1"/>
</dbReference>
<dbReference type="Pfam" id="PF00069">
    <property type="entry name" value="Pkinase"/>
    <property type="match status" value="1"/>
</dbReference>
<dbReference type="InterPro" id="IPR011009">
    <property type="entry name" value="Kinase-like_dom_sf"/>
</dbReference>
<dbReference type="InterPro" id="IPR050528">
    <property type="entry name" value="L-type_Lectin-RKs"/>
</dbReference>
<keyword evidence="13" id="KW-0675">Receptor</keyword>
<dbReference type="GO" id="GO:0005524">
    <property type="term" value="F:ATP binding"/>
    <property type="evidence" value="ECO:0007669"/>
    <property type="project" value="UniProtKB-KW"/>
</dbReference>
<evidence type="ECO:0000256" key="14">
    <source>
        <dbReference type="ARBA" id="ARBA00023180"/>
    </source>
</evidence>
<proteinExistence type="inferred from homology"/>
<keyword evidence="6 16" id="KW-0812">Transmembrane</keyword>
<keyword evidence="11 16" id="KW-1133">Transmembrane helix</keyword>
<dbReference type="Pfam" id="PF00139">
    <property type="entry name" value="Lectin_legB"/>
    <property type="match status" value="1"/>
</dbReference>
<keyword evidence="10" id="KW-0067">ATP-binding</keyword>
<dbReference type="GO" id="GO:0030246">
    <property type="term" value="F:carbohydrate binding"/>
    <property type="evidence" value="ECO:0007669"/>
    <property type="project" value="UniProtKB-KW"/>
</dbReference>
<evidence type="ECO:0000256" key="12">
    <source>
        <dbReference type="ARBA" id="ARBA00023136"/>
    </source>
</evidence>
<dbReference type="Proteomes" id="UP001497516">
    <property type="component" value="Chromosome 4"/>
</dbReference>
<dbReference type="EMBL" id="OZ034817">
    <property type="protein sequence ID" value="CAL1383247.1"/>
    <property type="molecule type" value="Genomic_DNA"/>
</dbReference>
<comment type="similarity">
    <text evidence="2">Belongs to the leguminous lectin family.</text>
</comment>
<evidence type="ECO:0000256" key="3">
    <source>
        <dbReference type="ARBA" id="ARBA00008536"/>
    </source>
</evidence>
<evidence type="ECO:0000256" key="5">
    <source>
        <dbReference type="ARBA" id="ARBA00022475"/>
    </source>
</evidence>
<evidence type="ECO:0000256" key="15">
    <source>
        <dbReference type="SAM" id="MobiDB-lite"/>
    </source>
</evidence>